<accession>A0A2T0KJA6</accession>
<gene>
    <name evidence="1" type="ORF">CLV67_103343</name>
</gene>
<evidence type="ECO:0000313" key="2">
    <source>
        <dbReference type="Proteomes" id="UP000239415"/>
    </source>
</evidence>
<reference evidence="1 2" key="1">
    <citation type="submission" date="2018-03" db="EMBL/GenBank/DDBJ databases">
        <title>Genomic Encyclopedia of Archaeal and Bacterial Type Strains, Phase II (KMG-II): from individual species to whole genera.</title>
        <authorList>
            <person name="Goeker M."/>
        </authorList>
    </citation>
    <scope>NUCLEOTIDE SEQUENCE [LARGE SCALE GENOMIC DNA]</scope>
    <source>
        <strain evidence="1 2">DSM 43146</strain>
    </source>
</reference>
<sequence>MVTATENVVMIDETFLMTYIMHPRKPQKFNGEH</sequence>
<name>A0A2T0KJA6_9ACTN</name>
<dbReference type="Proteomes" id="UP000239415">
    <property type="component" value="Unassembled WGS sequence"/>
</dbReference>
<comment type="caution">
    <text evidence="1">The sequence shown here is derived from an EMBL/GenBank/DDBJ whole genome shotgun (WGS) entry which is preliminary data.</text>
</comment>
<proteinExistence type="predicted"/>
<keyword evidence="2" id="KW-1185">Reference proteome</keyword>
<dbReference type="AlphaFoldDB" id="A0A2T0KJA6"/>
<evidence type="ECO:0000313" key="1">
    <source>
        <dbReference type="EMBL" id="PRX23594.1"/>
    </source>
</evidence>
<dbReference type="EMBL" id="PVMZ01000003">
    <property type="protein sequence ID" value="PRX23594.1"/>
    <property type="molecule type" value="Genomic_DNA"/>
</dbReference>
<organism evidence="1 2">
    <name type="scientific">Actinoplanes italicus</name>
    <dbReference type="NCBI Taxonomy" id="113567"/>
    <lineage>
        <taxon>Bacteria</taxon>
        <taxon>Bacillati</taxon>
        <taxon>Actinomycetota</taxon>
        <taxon>Actinomycetes</taxon>
        <taxon>Micromonosporales</taxon>
        <taxon>Micromonosporaceae</taxon>
        <taxon>Actinoplanes</taxon>
    </lineage>
</organism>
<protein>
    <submittedName>
        <fullName evidence="1">Uncharacterized protein</fullName>
    </submittedName>
</protein>